<dbReference type="Proteomes" id="UP000070352">
    <property type="component" value="Unassembled WGS sequence"/>
</dbReference>
<protein>
    <recommendedName>
        <fullName evidence="2">histidine kinase</fullName>
        <ecNumber evidence="2">2.7.13.3</ecNumber>
    </recommendedName>
</protein>
<proteinExistence type="predicted"/>
<evidence type="ECO:0000259" key="9">
    <source>
        <dbReference type="PROSITE" id="PS50109"/>
    </source>
</evidence>
<dbReference type="Gene3D" id="3.30.565.10">
    <property type="entry name" value="Histidine kinase-like ATPase, C-terminal domain"/>
    <property type="match status" value="1"/>
</dbReference>
<dbReference type="SUPFAM" id="SSF55874">
    <property type="entry name" value="ATPase domain of HSP90 chaperone/DNA topoisomerase II/histidine kinase"/>
    <property type="match status" value="1"/>
</dbReference>
<evidence type="ECO:0000256" key="8">
    <source>
        <dbReference type="SAM" id="Phobius"/>
    </source>
</evidence>
<dbReference type="EC" id="2.7.13.3" evidence="2"/>
<dbReference type="Pfam" id="PF02518">
    <property type="entry name" value="HATPase_c"/>
    <property type="match status" value="1"/>
</dbReference>
<dbReference type="InterPro" id="IPR050482">
    <property type="entry name" value="Sensor_HK_TwoCompSys"/>
</dbReference>
<keyword evidence="5" id="KW-0418">Kinase</keyword>
<dbReference type="PANTHER" id="PTHR24421:SF60">
    <property type="entry name" value="SENSOR HISTIDINE KINASE COMP"/>
    <property type="match status" value="1"/>
</dbReference>
<evidence type="ECO:0000256" key="4">
    <source>
        <dbReference type="ARBA" id="ARBA00022741"/>
    </source>
</evidence>
<dbReference type="Pfam" id="PF07730">
    <property type="entry name" value="HisKA_3"/>
    <property type="match status" value="1"/>
</dbReference>
<feature type="transmembrane region" description="Helical" evidence="8">
    <location>
        <begin position="12"/>
        <end position="33"/>
    </location>
</feature>
<dbReference type="GO" id="GO:0000155">
    <property type="term" value="F:phosphorelay sensor kinase activity"/>
    <property type="evidence" value="ECO:0007669"/>
    <property type="project" value="InterPro"/>
</dbReference>
<evidence type="ECO:0000256" key="2">
    <source>
        <dbReference type="ARBA" id="ARBA00012438"/>
    </source>
</evidence>
<evidence type="ECO:0000256" key="1">
    <source>
        <dbReference type="ARBA" id="ARBA00000085"/>
    </source>
</evidence>
<gene>
    <name evidence="10" type="ORF">U473_07955</name>
</gene>
<sequence length="484" mass="56528">MVIPEIAFGFDLIPVTVAASFLIFIPIVFMYLVSAKQLFDIDFALGRLRYYSILSLFMSAFLLFLIYLMQVVDFTLSQWGKMSIVLFFGFILFSILKEELDYRIRSRLNSDKYNLQASLEHFSQNISRVTKINELEDFFIKEIKETLSIQKISLFELNKDTYSLKVRRGTFTLSGRDVDFLNKNRFPNLSIGELVQLHHGVCVVIREKAESYYLLKLDNKKNKIKLNRDEGTWVKTIARYISIMYENLTLVEEFMKELEKTISHNTVSPLVLRLLFNIQEKERRRLSADLHDTVLQDQINLYRKLDLIIRDQDLPVKYQKQLYQLSQEILDINYEIRETCNELRPPLLNEKGIVESLTNLFFNAQLRYNFKIRFDAAGFHQNLDDEYTLTIYRIVQELITNAAKHSKATEVVITLDCLDNDLYLYYKDNGVGMDLNEIQPSFAHMGLSGIRERVISLNGEIKLHSSLGNGFEVMILIPLTLDTK</sequence>
<comment type="catalytic activity">
    <reaction evidence="1">
        <text>ATP + protein L-histidine = ADP + protein N-phospho-L-histidine.</text>
        <dbReference type="EC" id="2.7.13.3"/>
    </reaction>
</comment>
<dbReference type="GO" id="GO:0016020">
    <property type="term" value="C:membrane"/>
    <property type="evidence" value="ECO:0007669"/>
    <property type="project" value="InterPro"/>
</dbReference>
<dbReference type="PANTHER" id="PTHR24421">
    <property type="entry name" value="NITRATE/NITRITE SENSOR PROTEIN NARX-RELATED"/>
    <property type="match status" value="1"/>
</dbReference>
<name>A0A135L4L2_9BACI</name>
<accession>A0A135L4L2</accession>
<dbReference type="EMBL" id="LSKU01000001">
    <property type="protein sequence ID" value="KXG43948.1"/>
    <property type="molecule type" value="Genomic_DNA"/>
</dbReference>
<keyword evidence="11" id="KW-1185">Reference proteome</keyword>
<dbReference type="CDD" id="cd16917">
    <property type="entry name" value="HATPase_UhpB-NarQ-NarX-like"/>
    <property type="match status" value="1"/>
</dbReference>
<comment type="caution">
    <text evidence="10">The sequence shown here is derived from an EMBL/GenBank/DDBJ whole genome shotgun (WGS) entry which is preliminary data.</text>
</comment>
<evidence type="ECO:0000256" key="7">
    <source>
        <dbReference type="ARBA" id="ARBA00023012"/>
    </source>
</evidence>
<dbReference type="GO" id="GO:0046983">
    <property type="term" value="F:protein dimerization activity"/>
    <property type="evidence" value="ECO:0007669"/>
    <property type="project" value="InterPro"/>
</dbReference>
<dbReference type="PROSITE" id="PS50109">
    <property type="entry name" value="HIS_KIN"/>
    <property type="match status" value="1"/>
</dbReference>
<keyword evidence="8" id="KW-1133">Transmembrane helix</keyword>
<dbReference type="InterPro" id="IPR011712">
    <property type="entry name" value="Sig_transdc_His_kin_sub3_dim/P"/>
</dbReference>
<evidence type="ECO:0000256" key="6">
    <source>
        <dbReference type="ARBA" id="ARBA00022840"/>
    </source>
</evidence>
<evidence type="ECO:0000256" key="5">
    <source>
        <dbReference type="ARBA" id="ARBA00022777"/>
    </source>
</evidence>
<reference evidence="10 11" key="1">
    <citation type="submission" date="2016-02" db="EMBL/GenBank/DDBJ databases">
        <title>Draft Genome for Tepidibacillus decaturensis nov. sp. Strain Z9, an Anaerobic, Moderately Thermophilic and Heterotrophic Bacterium from Deep Subsurface of the Illinois Basin, USA.</title>
        <authorList>
            <person name="Dong Y."/>
            <person name="Chang J.Y."/>
            <person name="Sanford R."/>
            <person name="Fouke B.W."/>
        </authorList>
    </citation>
    <scope>NUCLEOTIDE SEQUENCE [LARGE SCALE GENOMIC DNA]</scope>
    <source>
        <strain evidence="10 11">Z9</strain>
    </source>
</reference>
<keyword evidence="6" id="KW-0067">ATP-binding</keyword>
<feature type="domain" description="Histidine kinase" evidence="9">
    <location>
        <begin position="391"/>
        <end position="481"/>
    </location>
</feature>
<keyword evidence="8" id="KW-0472">Membrane</keyword>
<feature type="transmembrane region" description="Helical" evidence="8">
    <location>
        <begin position="78"/>
        <end position="96"/>
    </location>
</feature>
<evidence type="ECO:0000256" key="3">
    <source>
        <dbReference type="ARBA" id="ARBA00022679"/>
    </source>
</evidence>
<dbReference type="GO" id="GO:0005524">
    <property type="term" value="F:ATP binding"/>
    <property type="evidence" value="ECO:0007669"/>
    <property type="project" value="UniProtKB-KW"/>
</dbReference>
<dbReference type="OrthoDB" id="9781904at2"/>
<dbReference type="AlphaFoldDB" id="A0A135L4L2"/>
<dbReference type="InterPro" id="IPR005467">
    <property type="entry name" value="His_kinase_dom"/>
</dbReference>
<evidence type="ECO:0000313" key="11">
    <source>
        <dbReference type="Proteomes" id="UP000070352"/>
    </source>
</evidence>
<organism evidence="10 11">
    <name type="scientific">Tepidibacillus decaturensis</name>
    <dbReference type="NCBI Taxonomy" id="1413211"/>
    <lineage>
        <taxon>Bacteria</taxon>
        <taxon>Bacillati</taxon>
        <taxon>Bacillota</taxon>
        <taxon>Bacilli</taxon>
        <taxon>Bacillales</taxon>
        <taxon>Bacillaceae</taxon>
        <taxon>Tepidibacillus</taxon>
    </lineage>
</organism>
<dbReference type="InterPro" id="IPR036890">
    <property type="entry name" value="HATPase_C_sf"/>
</dbReference>
<keyword evidence="7" id="KW-0902">Two-component regulatory system</keyword>
<dbReference type="STRING" id="1413211.U473_07955"/>
<dbReference type="RefSeq" id="WP_082732433.1">
    <property type="nucleotide sequence ID" value="NZ_LSKU01000001.1"/>
</dbReference>
<keyword evidence="3" id="KW-0808">Transferase</keyword>
<keyword evidence="4" id="KW-0547">Nucleotide-binding</keyword>
<dbReference type="SMART" id="SM00387">
    <property type="entry name" value="HATPase_c"/>
    <property type="match status" value="1"/>
</dbReference>
<evidence type="ECO:0000313" key="10">
    <source>
        <dbReference type="EMBL" id="KXG43948.1"/>
    </source>
</evidence>
<feature type="transmembrane region" description="Helical" evidence="8">
    <location>
        <begin position="53"/>
        <end position="72"/>
    </location>
</feature>
<keyword evidence="8" id="KW-0812">Transmembrane</keyword>
<dbReference type="InterPro" id="IPR003594">
    <property type="entry name" value="HATPase_dom"/>
</dbReference>